<name>K9GPG1_9PROT</name>
<organism evidence="1 2">
    <name type="scientific">Caenispirillum salinarum AK4</name>
    <dbReference type="NCBI Taxonomy" id="1238182"/>
    <lineage>
        <taxon>Bacteria</taxon>
        <taxon>Pseudomonadati</taxon>
        <taxon>Pseudomonadota</taxon>
        <taxon>Alphaproteobacteria</taxon>
        <taxon>Rhodospirillales</taxon>
        <taxon>Novispirillaceae</taxon>
        <taxon>Caenispirillum</taxon>
    </lineage>
</organism>
<dbReference type="AlphaFoldDB" id="K9GPG1"/>
<gene>
    <name evidence="1" type="ORF">C882_2281</name>
</gene>
<accession>K9GPG1</accession>
<protein>
    <submittedName>
        <fullName evidence="1">Mobile element protein</fullName>
    </submittedName>
</protein>
<reference evidence="1 2" key="1">
    <citation type="journal article" date="2013" name="Genome Announc.">
        <title>Draft Genome Sequence of an Alphaproteobacterium, Caenispirillum salinarum AK4(T), Isolated from a Solar Saltern.</title>
        <authorList>
            <person name="Khatri I."/>
            <person name="Singh A."/>
            <person name="Korpole S."/>
            <person name="Pinnaka A.K."/>
            <person name="Subramanian S."/>
        </authorList>
    </citation>
    <scope>NUCLEOTIDE SEQUENCE [LARGE SCALE GENOMIC DNA]</scope>
    <source>
        <strain evidence="1 2">AK4</strain>
    </source>
</reference>
<dbReference type="PATRIC" id="fig|1238182.3.peg.4236"/>
<dbReference type="eggNOG" id="COG2963">
    <property type="taxonomic scope" value="Bacteria"/>
</dbReference>
<evidence type="ECO:0000313" key="1">
    <source>
        <dbReference type="EMBL" id="EKV26569.1"/>
    </source>
</evidence>
<proteinExistence type="predicted"/>
<dbReference type="SUPFAM" id="SSF46689">
    <property type="entry name" value="Homeodomain-like"/>
    <property type="match status" value="1"/>
</dbReference>
<sequence length="68" mass="7781">MGCAAKTLNEWVKKAEINRGQRAGIPTEMTEKMKALARENRELRQANEILHKASAYFAQAEFDRRSKS</sequence>
<dbReference type="Proteomes" id="UP000009881">
    <property type="component" value="Unassembled WGS sequence"/>
</dbReference>
<evidence type="ECO:0000313" key="2">
    <source>
        <dbReference type="Proteomes" id="UP000009881"/>
    </source>
</evidence>
<keyword evidence="2" id="KW-1185">Reference proteome</keyword>
<comment type="caution">
    <text evidence="1">The sequence shown here is derived from an EMBL/GenBank/DDBJ whole genome shotgun (WGS) entry which is preliminary data.</text>
</comment>
<dbReference type="InterPro" id="IPR009057">
    <property type="entry name" value="Homeodomain-like_sf"/>
</dbReference>
<dbReference type="EMBL" id="ANHY01000027">
    <property type="protein sequence ID" value="EKV26569.1"/>
    <property type="molecule type" value="Genomic_DNA"/>
</dbReference>